<comment type="subcellular location">
    <subcellularLocation>
        <location evidence="2">Cell membrane</location>
    </subcellularLocation>
    <subcellularLocation>
        <location evidence="1">Membrane</location>
        <topology evidence="1">Single-pass membrane protein</topology>
    </subcellularLocation>
</comment>
<evidence type="ECO:0000259" key="12">
    <source>
        <dbReference type="Pfam" id="PF10099"/>
    </source>
</evidence>
<evidence type="ECO:0000256" key="2">
    <source>
        <dbReference type="ARBA" id="ARBA00004236"/>
    </source>
</evidence>
<dbReference type="Gene3D" id="1.10.10.1320">
    <property type="entry name" value="Anti-sigma factor, zinc-finger domain"/>
    <property type="match status" value="1"/>
</dbReference>
<evidence type="ECO:0000313" key="15">
    <source>
        <dbReference type="Proteomes" id="UP001501204"/>
    </source>
</evidence>
<dbReference type="PANTHER" id="PTHR37461:SF1">
    <property type="entry name" value="ANTI-SIGMA-K FACTOR RSKA"/>
    <property type="match status" value="1"/>
</dbReference>
<dbReference type="InterPro" id="IPR041916">
    <property type="entry name" value="Anti_sigma_zinc_sf"/>
</dbReference>
<evidence type="ECO:0000313" key="14">
    <source>
        <dbReference type="EMBL" id="GAA1763221.1"/>
    </source>
</evidence>
<dbReference type="InterPro" id="IPR018764">
    <property type="entry name" value="RskA_C"/>
</dbReference>
<evidence type="ECO:0000256" key="3">
    <source>
        <dbReference type="ARBA" id="ARBA00022475"/>
    </source>
</evidence>
<keyword evidence="5 11" id="KW-1133">Transmembrane helix</keyword>
<evidence type="ECO:0000256" key="9">
    <source>
        <dbReference type="ARBA" id="ARBA00029829"/>
    </source>
</evidence>
<dbReference type="InterPro" id="IPR027383">
    <property type="entry name" value="Znf_put"/>
</dbReference>
<dbReference type="RefSeq" id="WP_344122564.1">
    <property type="nucleotide sequence ID" value="NZ_BAAAOA010000027.1"/>
</dbReference>
<dbReference type="PANTHER" id="PTHR37461">
    <property type="entry name" value="ANTI-SIGMA-K FACTOR RSKA"/>
    <property type="match status" value="1"/>
</dbReference>
<evidence type="ECO:0000256" key="1">
    <source>
        <dbReference type="ARBA" id="ARBA00004167"/>
    </source>
</evidence>
<keyword evidence="3" id="KW-1003">Cell membrane</keyword>
<reference evidence="14 15" key="1">
    <citation type="journal article" date="2019" name="Int. J. Syst. Evol. Microbiol.">
        <title>The Global Catalogue of Microorganisms (GCM) 10K type strain sequencing project: providing services to taxonomists for standard genome sequencing and annotation.</title>
        <authorList>
            <consortium name="The Broad Institute Genomics Platform"/>
            <consortium name="The Broad Institute Genome Sequencing Center for Infectious Disease"/>
            <person name="Wu L."/>
            <person name="Ma J."/>
        </authorList>
    </citation>
    <scope>NUCLEOTIDE SEQUENCE [LARGE SCALE GENOMIC DNA]</scope>
    <source>
        <strain evidence="14 15">JCM 14735</strain>
    </source>
</reference>
<evidence type="ECO:0000256" key="10">
    <source>
        <dbReference type="ARBA" id="ARBA00030803"/>
    </source>
</evidence>
<dbReference type="Pfam" id="PF10099">
    <property type="entry name" value="RskA_C"/>
    <property type="match status" value="1"/>
</dbReference>
<feature type="domain" description="Putative zinc-finger" evidence="13">
    <location>
        <begin position="14"/>
        <end position="44"/>
    </location>
</feature>
<evidence type="ECO:0000256" key="4">
    <source>
        <dbReference type="ARBA" id="ARBA00022692"/>
    </source>
</evidence>
<name>A0ABN2KRN0_9MICC</name>
<evidence type="ECO:0000256" key="11">
    <source>
        <dbReference type="SAM" id="Phobius"/>
    </source>
</evidence>
<gene>
    <name evidence="14" type="ORF">GCM10009767_22560</name>
</gene>
<evidence type="ECO:0000259" key="13">
    <source>
        <dbReference type="Pfam" id="PF13490"/>
    </source>
</evidence>
<keyword evidence="6" id="KW-0805">Transcription regulation</keyword>
<accession>A0ABN2KRN0</accession>
<evidence type="ECO:0000256" key="6">
    <source>
        <dbReference type="ARBA" id="ARBA00023015"/>
    </source>
</evidence>
<evidence type="ECO:0000256" key="8">
    <source>
        <dbReference type="ARBA" id="ARBA00023163"/>
    </source>
</evidence>
<keyword evidence="8" id="KW-0804">Transcription</keyword>
<feature type="domain" description="Anti-sigma K factor RskA C-terminal" evidence="12">
    <location>
        <begin position="108"/>
        <end position="246"/>
    </location>
</feature>
<keyword evidence="15" id="KW-1185">Reference proteome</keyword>
<dbReference type="Pfam" id="PF13490">
    <property type="entry name" value="zf-HC2"/>
    <property type="match status" value="1"/>
</dbReference>
<protein>
    <recommendedName>
        <fullName evidence="10">Regulator of SigK</fullName>
    </recommendedName>
    <alternativeName>
        <fullName evidence="9">Sigma-K anti-sigma factor RskA</fullName>
    </alternativeName>
</protein>
<dbReference type="Proteomes" id="UP001501204">
    <property type="component" value="Unassembled WGS sequence"/>
</dbReference>
<feature type="transmembrane region" description="Helical" evidence="11">
    <location>
        <begin position="107"/>
        <end position="128"/>
    </location>
</feature>
<comment type="caution">
    <text evidence="14">The sequence shown here is derived from an EMBL/GenBank/DDBJ whole genome shotgun (WGS) entry which is preliminary data.</text>
</comment>
<keyword evidence="7 11" id="KW-0472">Membrane</keyword>
<dbReference type="EMBL" id="BAAAOA010000027">
    <property type="protein sequence ID" value="GAA1763221.1"/>
    <property type="molecule type" value="Genomic_DNA"/>
</dbReference>
<evidence type="ECO:0000256" key="5">
    <source>
        <dbReference type="ARBA" id="ARBA00022989"/>
    </source>
</evidence>
<dbReference type="InterPro" id="IPR051474">
    <property type="entry name" value="Anti-sigma-K/W_factor"/>
</dbReference>
<keyword evidence="4 11" id="KW-0812">Transmembrane</keyword>
<evidence type="ECO:0000256" key="7">
    <source>
        <dbReference type="ARBA" id="ARBA00023136"/>
    </source>
</evidence>
<proteinExistence type="predicted"/>
<sequence length="253" mass="26508">MKDIQGDGRAGDVHADAALYAVDALEPGERAAFELHLRGCPACQEEVAAFGEVGAHLAAAVAEPPPAALRENVLAAVRGTRQEQRAEDRAGATPVSLAQRRRPRRRWLAAAAAAVLLPGAALGGWAVGTQTEQREQQQLVAEEQDRQNRLLSAPDVTTRQLEVGGRPATLVVSAEEDEALFVAADLAGPGEGREYQLWLVQGETPVPDVHFGGGQVQVWLDGDIGQAGAVAMTVEPAGGSETPTLPVLATAEI</sequence>
<organism evidence="14 15">
    <name type="scientific">Kocuria aegyptia</name>
    <dbReference type="NCBI Taxonomy" id="330943"/>
    <lineage>
        <taxon>Bacteria</taxon>
        <taxon>Bacillati</taxon>
        <taxon>Actinomycetota</taxon>
        <taxon>Actinomycetes</taxon>
        <taxon>Micrococcales</taxon>
        <taxon>Micrococcaceae</taxon>
        <taxon>Kocuria</taxon>
    </lineage>
</organism>